<dbReference type="GO" id="GO:0016747">
    <property type="term" value="F:acyltransferase activity, transferring groups other than amino-acyl groups"/>
    <property type="evidence" value="ECO:0007669"/>
    <property type="project" value="InterPro"/>
</dbReference>
<dbReference type="EMBL" id="CP011307">
    <property type="protein sequence ID" value="ALP94841.1"/>
    <property type="molecule type" value="Genomic_DNA"/>
</dbReference>
<dbReference type="Gene3D" id="3.40.630.30">
    <property type="match status" value="1"/>
</dbReference>
<keyword evidence="1 5" id="KW-0808">Transferase</keyword>
<keyword evidence="6" id="KW-1185">Reference proteome</keyword>
<dbReference type="PATRIC" id="fig|1297617.4.peg.2521"/>
<dbReference type="KEGG" id="ibu:IB211_02450"/>
<evidence type="ECO:0000256" key="2">
    <source>
        <dbReference type="ARBA" id="ARBA00023315"/>
    </source>
</evidence>
<reference evidence="6" key="2">
    <citation type="submission" date="2015-04" db="EMBL/GenBank/DDBJ databases">
        <title>A butyrogenic pathway from the amino acid lysine in a human gut commensal.</title>
        <authorList>
            <person name="de Vos W.M."/>
            <person name="Bui N.T.P."/>
            <person name="Plugge C.M."/>
            <person name="Ritari J."/>
        </authorList>
    </citation>
    <scope>NUCLEOTIDE SEQUENCE [LARGE SCALE GENOMIC DNA]</scope>
    <source>
        <strain evidence="6">AF211</strain>
    </source>
</reference>
<evidence type="ECO:0000259" key="4">
    <source>
        <dbReference type="PROSITE" id="PS51186"/>
    </source>
</evidence>
<evidence type="ECO:0000313" key="6">
    <source>
        <dbReference type="Proteomes" id="UP000064844"/>
    </source>
</evidence>
<dbReference type="PROSITE" id="PS51186">
    <property type="entry name" value="GNAT"/>
    <property type="match status" value="1"/>
</dbReference>
<proteinExistence type="predicted"/>
<dbReference type="InterPro" id="IPR016181">
    <property type="entry name" value="Acyl_CoA_acyltransferase"/>
</dbReference>
<dbReference type="SUPFAM" id="SSF55729">
    <property type="entry name" value="Acyl-CoA N-acyltransferases (Nat)"/>
    <property type="match status" value="1"/>
</dbReference>
<dbReference type="InterPro" id="IPR050832">
    <property type="entry name" value="Bact_Acetyltransf"/>
</dbReference>
<keyword evidence="2" id="KW-0012">Acyltransferase</keyword>
<evidence type="ECO:0000313" key="5">
    <source>
        <dbReference type="EMBL" id="ALP94841.1"/>
    </source>
</evidence>
<feature type="region of interest" description="Disordered" evidence="3">
    <location>
        <begin position="178"/>
        <end position="205"/>
    </location>
</feature>
<name>A0A0S2W6A0_9FIRM</name>
<gene>
    <name evidence="5" type="ORF">IB211_02450</name>
</gene>
<dbReference type="Proteomes" id="UP000064844">
    <property type="component" value="Chromosome"/>
</dbReference>
<dbReference type="PANTHER" id="PTHR43877:SF2">
    <property type="entry name" value="AMINOALKYLPHOSPHONATE N-ACETYLTRANSFERASE-RELATED"/>
    <property type="match status" value="1"/>
</dbReference>
<reference evidence="5 6" key="1">
    <citation type="journal article" date="2015" name="Nat. Commun.">
        <title>Production of butyrate from lysine and the Amadori product fructoselysine by a human gut commensal.</title>
        <authorList>
            <person name="Bui T.P."/>
            <person name="Ritari J."/>
            <person name="Boeren S."/>
            <person name="de Waard P."/>
            <person name="Plugge C.M."/>
            <person name="de Vos W.M."/>
        </authorList>
    </citation>
    <scope>NUCLEOTIDE SEQUENCE [LARGE SCALE GENOMIC DNA]</scope>
    <source>
        <strain evidence="5 6">AF211</strain>
    </source>
</reference>
<evidence type="ECO:0000256" key="1">
    <source>
        <dbReference type="ARBA" id="ARBA00022679"/>
    </source>
</evidence>
<dbReference type="AlphaFoldDB" id="A0A0S2W6A0"/>
<dbReference type="RefSeq" id="WP_058118178.1">
    <property type="nucleotide sequence ID" value="NZ_CP011307.1"/>
</dbReference>
<dbReference type="eggNOG" id="COG0456">
    <property type="taxonomic scope" value="Bacteria"/>
</dbReference>
<dbReference type="Pfam" id="PF00583">
    <property type="entry name" value="Acetyltransf_1"/>
    <property type="match status" value="1"/>
</dbReference>
<accession>A0A0S2W6A0</accession>
<dbReference type="PANTHER" id="PTHR43877">
    <property type="entry name" value="AMINOALKYLPHOSPHONATE N-ACETYLTRANSFERASE-RELATED-RELATED"/>
    <property type="match status" value="1"/>
</dbReference>
<feature type="domain" description="N-acetyltransferase" evidence="4">
    <location>
        <begin position="1"/>
        <end position="175"/>
    </location>
</feature>
<dbReference type="InterPro" id="IPR000182">
    <property type="entry name" value="GNAT_dom"/>
</dbReference>
<sequence length="205" mass="22121">MMIRKATAADLDGVAAVYEAVLDREEQTGCHWTNWQRGVYPCRATAERALADGTLYVDEVNGHILGCANLNHVQPPEYGSISWTIQAKPKQVLVIHTLCIRPECAGGGRDRQFVAFAEGLATGQGCRVIRLDTYEGNAPAAAFYPKLGYRLAGSAEFFFEGFARENLICFEKELRGGADRPAVSRRPGTAAPATPSTASASAETP</sequence>
<organism evidence="5 6">
    <name type="scientific">Intestinimonas butyriciproducens</name>
    <dbReference type="NCBI Taxonomy" id="1297617"/>
    <lineage>
        <taxon>Bacteria</taxon>
        <taxon>Bacillati</taxon>
        <taxon>Bacillota</taxon>
        <taxon>Clostridia</taxon>
        <taxon>Eubacteriales</taxon>
        <taxon>Intestinimonas</taxon>
    </lineage>
</organism>
<protein>
    <submittedName>
        <fullName evidence="5">Histone acetyltransferase HPA2</fullName>
    </submittedName>
</protein>
<feature type="compositionally biased region" description="Low complexity" evidence="3">
    <location>
        <begin position="189"/>
        <end position="205"/>
    </location>
</feature>
<evidence type="ECO:0000256" key="3">
    <source>
        <dbReference type="SAM" id="MobiDB-lite"/>
    </source>
</evidence>